<dbReference type="InterPro" id="IPR006096">
    <property type="entry name" value="Glu/Leu/Phe/Val/Trp_DH_C"/>
</dbReference>
<dbReference type="EC" id="1.4.1.3" evidence="1"/>
<comment type="similarity">
    <text evidence="6">Belongs to the Glu/Leu/Phe/Val dehydrogenases family.</text>
</comment>
<evidence type="ECO:0000256" key="5">
    <source>
        <dbReference type="ARBA" id="ARBA00048577"/>
    </source>
</evidence>
<evidence type="ECO:0000259" key="7">
    <source>
        <dbReference type="Pfam" id="PF00208"/>
    </source>
</evidence>
<dbReference type="Gene3D" id="3.40.50.720">
    <property type="entry name" value="NAD(P)-binding Rossmann-like Domain"/>
    <property type="match status" value="1"/>
</dbReference>
<reference evidence="8" key="1">
    <citation type="submission" date="2021-01" db="EMBL/GenBank/DDBJ databases">
        <authorList>
            <consortium name="Genoscope - CEA"/>
            <person name="William W."/>
        </authorList>
    </citation>
    <scope>NUCLEOTIDE SEQUENCE</scope>
</reference>
<dbReference type="Proteomes" id="UP001295469">
    <property type="component" value="Chromosome C05"/>
</dbReference>
<gene>
    <name evidence="8" type="ORF">DARMORV10_C05P43860.1</name>
</gene>
<comment type="catalytic activity">
    <reaction evidence="5">
        <text>L-glutamate + NADP(+) + H2O = 2-oxoglutarate + NH4(+) + NADPH + H(+)</text>
        <dbReference type="Rhea" id="RHEA:11612"/>
        <dbReference type="ChEBI" id="CHEBI:15377"/>
        <dbReference type="ChEBI" id="CHEBI:15378"/>
        <dbReference type="ChEBI" id="CHEBI:16810"/>
        <dbReference type="ChEBI" id="CHEBI:28938"/>
        <dbReference type="ChEBI" id="CHEBI:29985"/>
        <dbReference type="ChEBI" id="CHEBI:57783"/>
        <dbReference type="ChEBI" id="CHEBI:58349"/>
        <dbReference type="EC" id="1.4.1.3"/>
    </reaction>
</comment>
<dbReference type="SUPFAM" id="SSF51735">
    <property type="entry name" value="NAD(P)-binding Rossmann-fold domains"/>
    <property type="match status" value="1"/>
</dbReference>
<keyword evidence="3" id="KW-0520">NAD</keyword>
<dbReference type="PANTHER" id="PTHR11606:SF24">
    <property type="entry name" value="NAD-SPECIFIC GLUTAMATE DEHYDROGENASE"/>
    <property type="match status" value="1"/>
</dbReference>
<feature type="domain" description="Glutamate/phenylalanine/leucine/valine/L-tryptophan dehydrogenase C-terminal" evidence="7">
    <location>
        <begin position="76"/>
        <end position="125"/>
    </location>
</feature>
<comment type="catalytic activity">
    <reaction evidence="4">
        <text>L-glutamate + NAD(+) + H2O = 2-oxoglutarate + NH4(+) + NADH + H(+)</text>
        <dbReference type="Rhea" id="RHEA:15133"/>
        <dbReference type="ChEBI" id="CHEBI:15377"/>
        <dbReference type="ChEBI" id="CHEBI:15378"/>
        <dbReference type="ChEBI" id="CHEBI:16810"/>
        <dbReference type="ChEBI" id="CHEBI:28938"/>
        <dbReference type="ChEBI" id="CHEBI:29985"/>
        <dbReference type="ChEBI" id="CHEBI:57540"/>
        <dbReference type="ChEBI" id="CHEBI:57945"/>
        <dbReference type="EC" id="1.4.1.3"/>
    </reaction>
</comment>
<evidence type="ECO:0000256" key="4">
    <source>
        <dbReference type="ARBA" id="ARBA00047867"/>
    </source>
</evidence>
<sequence>MANCKNTLNEFAYLQIQPKLTHSIRAQSDLIRVKCRIPKGDELLLPTSGLRFNPTMLLMNWKMDVADIPYGGTSEHGVVYATEALLAEYGKSIRGLTFVVQGFENVGTWPAKLIHEEGGKVVSVLPHFKKGSKVDDKSSIGATLNELVELLPACFLSKVLIFWCLSPRINFCCGLTLPRGFL</sequence>
<name>A0A816LI06_BRANA</name>
<dbReference type="PRINTS" id="PR00082">
    <property type="entry name" value="GLFDHDRGNASE"/>
</dbReference>
<dbReference type="EMBL" id="HG994369">
    <property type="protein sequence ID" value="CAF1932112.1"/>
    <property type="molecule type" value="Genomic_DNA"/>
</dbReference>
<evidence type="ECO:0000256" key="6">
    <source>
        <dbReference type="RuleBase" id="RU004417"/>
    </source>
</evidence>
<evidence type="ECO:0000313" key="8">
    <source>
        <dbReference type="EMBL" id="CAF1932112.1"/>
    </source>
</evidence>
<accession>A0A816LI06</accession>
<dbReference type="PANTHER" id="PTHR11606">
    <property type="entry name" value="GLUTAMATE DEHYDROGENASE"/>
    <property type="match status" value="1"/>
</dbReference>
<keyword evidence="2 6" id="KW-0560">Oxidoreductase</keyword>
<dbReference type="GO" id="GO:0006520">
    <property type="term" value="P:amino acid metabolic process"/>
    <property type="evidence" value="ECO:0007669"/>
    <property type="project" value="InterPro"/>
</dbReference>
<organism evidence="8">
    <name type="scientific">Brassica napus</name>
    <name type="common">Rape</name>
    <dbReference type="NCBI Taxonomy" id="3708"/>
    <lineage>
        <taxon>Eukaryota</taxon>
        <taxon>Viridiplantae</taxon>
        <taxon>Streptophyta</taxon>
        <taxon>Embryophyta</taxon>
        <taxon>Tracheophyta</taxon>
        <taxon>Spermatophyta</taxon>
        <taxon>Magnoliopsida</taxon>
        <taxon>eudicotyledons</taxon>
        <taxon>Gunneridae</taxon>
        <taxon>Pentapetalae</taxon>
        <taxon>rosids</taxon>
        <taxon>malvids</taxon>
        <taxon>Brassicales</taxon>
        <taxon>Brassicaceae</taxon>
        <taxon>Brassiceae</taxon>
        <taxon>Brassica</taxon>
    </lineage>
</organism>
<dbReference type="AlphaFoldDB" id="A0A816LI06"/>
<evidence type="ECO:0000256" key="3">
    <source>
        <dbReference type="ARBA" id="ARBA00023027"/>
    </source>
</evidence>
<dbReference type="Pfam" id="PF00208">
    <property type="entry name" value="ELFV_dehydrog"/>
    <property type="match status" value="1"/>
</dbReference>
<dbReference type="InterPro" id="IPR036291">
    <property type="entry name" value="NAD(P)-bd_dom_sf"/>
</dbReference>
<dbReference type="InterPro" id="IPR006095">
    <property type="entry name" value="Glu/Leu/Phe/Val/Trp_DH"/>
</dbReference>
<protein>
    <recommendedName>
        <fullName evidence="1">glutamate dehydrogenase [NAD(P)(+)]</fullName>
        <ecNumber evidence="1">1.4.1.3</ecNumber>
    </recommendedName>
</protein>
<evidence type="ECO:0000256" key="2">
    <source>
        <dbReference type="ARBA" id="ARBA00023002"/>
    </source>
</evidence>
<dbReference type="GO" id="GO:0004353">
    <property type="term" value="F:glutamate dehydrogenase [NAD(P)+] activity"/>
    <property type="evidence" value="ECO:0007669"/>
    <property type="project" value="UniProtKB-EC"/>
</dbReference>
<evidence type="ECO:0000256" key="1">
    <source>
        <dbReference type="ARBA" id="ARBA00012889"/>
    </source>
</evidence>
<proteinExistence type="inferred from homology"/>